<protein>
    <submittedName>
        <fullName evidence="1">Uncharacterized protein</fullName>
    </submittedName>
</protein>
<evidence type="ECO:0000313" key="1">
    <source>
        <dbReference type="EMBL" id="JAD63822.1"/>
    </source>
</evidence>
<accession>A0A0A9BX31</accession>
<reference evidence="1" key="2">
    <citation type="journal article" date="2015" name="Data Brief">
        <title>Shoot transcriptome of the giant reed, Arundo donax.</title>
        <authorList>
            <person name="Barrero R.A."/>
            <person name="Guerrero F.D."/>
            <person name="Moolhuijzen P."/>
            <person name="Goolsby J.A."/>
            <person name="Tidwell J."/>
            <person name="Bellgard S.E."/>
            <person name="Bellgard M.I."/>
        </authorList>
    </citation>
    <scope>NUCLEOTIDE SEQUENCE</scope>
    <source>
        <tissue evidence="1">Shoot tissue taken approximately 20 cm above the soil surface</tissue>
    </source>
</reference>
<sequence>MIQQPCSYVTFRTILFSIGSHTTELNEWQGCT</sequence>
<reference evidence="1" key="1">
    <citation type="submission" date="2014-09" db="EMBL/GenBank/DDBJ databases">
        <authorList>
            <person name="Magalhaes I.L.F."/>
            <person name="Oliveira U."/>
            <person name="Santos F.R."/>
            <person name="Vidigal T.H.D.A."/>
            <person name="Brescovit A.D."/>
            <person name="Santos A.J."/>
        </authorList>
    </citation>
    <scope>NUCLEOTIDE SEQUENCE</scope>
    <source>
        <tissue evidence="1">Shoot tissue taken approximately 20 cm above the soil surface</tissue>
    </source>
</reference>
<name>A0A0A9BX31_ARUDO</name>
<dbReference type="EMBL" id="GBRH01234073">
    <property type="protein sequence ID" value="JAD63822.1"/>
    <property type="molecule type" value="Transcribed_RNA"/>
</dbReference>
<dbReference type="AlphaFoldDB" id="A0A0A9BX31"/>
<organism evidence="1">
    <name type="scientific">Arundo donax</name>
    <name type="common">Giant reed</name>
    <name type="synonym">Donax arundinaceus</name>
    <dbReference type="NCBI Taxonomy" id="35708"/>
    <lineage>
        <taxon>Eukaryota</taxon>
        <taxon>Viridiplantae</taxon>
        <taxon>Streptophyta</taxon>
        <taxon>Embryophyta</taxon>
        <taxon>Tracheophyta</taxon>
        <taxon>Spermatophyta</taxon>
        <taxon>Magnoliopsida</taxon>
        <taxon>Liliopsida</taxon>
        <taxon>Poales</taxon>
        <taxon>Poaceae</taxon>
        <taxon>PACMAD clade</taxon>
        <taxon>Arundinoideae</taxon>
        <taxon>Arundineae</taxon>
        <taxon>Arundo</taxon>
    </lineage>
</organism>
<proteinExistence type="predicted"/>